<proteinExistence type="predicted"/>
<evidence type="ECO:0000313" key="1">
    <source>
        <dbReference type="EMBL" id="KNB18240.1"/>
    </source>
</evidence>
<name>A0A0J9W608_FUSO4</name>
<dbReference type="GeneID" id="28962857"/>
<dbReference type="AlphaFoldDB" id="A0A0J9W608"/>
<reference evidence="1" key="1">
    <citation type="submission" date="2007-04" db="EMBL/GenBank/DDBJ databases">
        <authorList>
            <consortium name="The Broad Institute Genome Sequencing Platform"/>
            <person name="Birren B."/>
            <person name="Lander E."/>
            <person name="Galagan J."/>
            <person name="Nusbaum C."/>
            <person name="Devon K."/>
            <person name="Ma L.-J."/>
            <person name="Jaffe D."/>
            <person name="Butler J."/>
            <person name="Alvarez P."/>
            <person name="Gnerre S."/>
            <person name="Grabherr M."/>
            <person name="Kleber M."/>
            <person name="Mauceli E."/>
            <person name="Brockman W."/>
            <person name="MacCallum I.A."/>
            <person name="Young S."/>
            <person name="LaButti K."/>
            <person name="DeCaprio D."/>
            <person name="Crawford M."/>
            <person name="Koehrsen M."/>
            <person name="Engels R."/>
            <person name="Montgomery P."/>
            <person name="Pearson M."/>
            <person name="Howarth C."/>
            <person name="Larson L."/>
            <person name="White J."/>
            <person name="O'Leary S."/>
            <person name="Kodira C."/>
            <person name="Zeng Q."/>
            <person name="Yandava C."/>
            <person name="Alvarado L."/>
            <person name="Kistler C."/>
            <person name="Shim W.-B."/>
            <person name="Kang S."/>
            <person name="Woloshuk C."/>
        </authorList>
    </citation>
    <scope>NUCLEOTIDE SEQUENCE</scope>
    <source>
        <strain evidence="1">4287</strain>
    </source>
</reference>
<organism evidence="1 2">
    <name type="scientific">Fusarium oxysporum f. sp. lycopersici (strain 4287 / CBS 123668 / FGSC 9935 / NRRL 34936)</name>
    <name type="common">Fusarium vascular wilt of tomato</name>
    <dbReference type="NCBI Taxonomy" id="426428"/>
    <lineage>
        <taxon>Eukaryota</taxon>
        <taxon>Fungi</taxon>
        <taxon>Dikarya</taxon>
        <taxon>Ascomycota</taxon>
        <taxon>Pezizomycotina</taxon>
        <taxon>Sordariomycetes</taxon>
        <taxon>Hypocreomycetidae</taxon>
        <taxon>Hypocreales</taxon>
        <taxon>Nectriaceae</taxon>
        <taxon>Fusarium</taxon>
        <taxon>Fusarium oxysporum species complex</taxon>
    </lineage>
</organism>
<accession>A0A0J9W608</accession>
<gene>
    <name evidence="1" type="ORF">FOXG_22151</name>
</gene>
<dbReference type="VEuPathDB" id="FungiDB:FOXG_22151"/>
<dbReference type="Proteomes" id="UP000009097">
    <property type="component" value="Unassembled WGS sequence"/>
</dbReference>
<dbReference type="RefSeq" id="XP_018256285.1">
    <property type="nucleotide sequence ID" value="XM_018402549.1"/>
</dbReference>
<reference evidence="1" key="2">
    <citation type="journal article" date="2010" name="Nature">
        <title>Comparative genomics reveals mobile pathogenicity chromosomes in Fusarium.</title>
        <authorList>
            <person name="Ma L.J."/>
            <person name="van der Does H.C."/>
            <person name="Borkovich K.A."/>
            <person name="Coleman J.J."/>
            <person name="Daboussi M.J."/>
            <person name="Di Pietro A."/>
            <person name="Dufresne M."/>
            <person name="Freitag M."/>
            <person name="Grabherr M."/>
            <person name="Henrissat B."/>
            <person name="Houterman P.M."/>
            <person name="Kang S."/>
            <person name="Shim W.B."/>
            <person name="Woloshuk C."/>
            <person name="Xie X."/>
            <person name="Xu J.R."/>
            <person name="Antoniw J."/>
            <person name="Baker S.E."/>
            <person name="Bluhm B.H."/>
            <person name="Breakspear A."/>
            <person name="Brown D.W."/>
            <person name="Butchko R.A."/>
            <person name="Chapman S."/>
            <person name="Coulson R."/>
            <person name="Coutinho P.M."/>
            <person name="Danchin E.G."/>
            <person name="Diener A."/>
            <person name="Gale L.R."/>
            <person name="Gardiner D.M."/>
            <person name="Goff S."/>
            <person name="Hammond-Kosack K.E."/>
            <person name="Hilburn K."/>
            <person name="Hua-Van A."/>
            <person name="Jonkers W."/>
            <person name="Kazan K."/>
            <person name="Kodira C.D."/>
            <person name="Koehrsen M."/>
            <person name="Kumar L."/>
            <person name="Lee Y.H."/>
            <person name="Li L."/>
            <person name="Manners J.M."/>
            <person name="Miranda-Saavedra D."/>
            <person name="Mukherjee M."/>
            <person name="Park G."/>
            <person name="Park J."/>
            <person name="Park S.Y."/>
            <person name="Proctor R.H."/>
            <person name="Regev A."/>
            <person name="Ruiz-Roldan M.C."/>
            <person name="Sain D."/>
            <person name="Sakthikumar S."/>
            <person name="Sykes S."/>
            <person name="Schwartz D.C."/>
            <person name="Turgeon B.G."/>
            <person name="Wapinski I."/>
            <person name="Yoder O."/>
            <person name="Young S."/>
            <person name="Zeng Q."/>
            <person name="Zhou S."/>
            <person name="Galagan J."/>
            <person name="Cuomo C.A."/>
            <person name="Kistler H.C."/>
            <person name="Rep M."/>
        </authorList>
    </citation>
    <scope>NUCLEOTIDE SEQUENCE [LARGE SCALE GENOMIC DNA]</scope>
    <source>
        <strain evidence="1">4287</strain>
    </source>
</reference>
<sequence length="178" mass="20208">MPTTICLRTGSHCPPSQSSFKTLSQPLVLIHLSPASRLTPDFPCLSHLSIERYLRQGKTHHCINCSQLHPSLPDNIPYLPSRILNRHLSPAFRHLFLSLTVARVPQSRRRFYPSIANPSSRRRRSLILLSDKYILTLLHHPSLQIRFTLNPAHCLLARYLLTLIQPLPGNDFATQAGI</sequence>
<evidence type="ECO:0000313" key="2">
    <source>
        <dbReference type="Proteomes" id="UP000009097"/>
    </source>
</evidence>
<dbReference type="KEGG" id="fox:FOXG_22151"/>
<dbReference type="EMBL" id="DS231724">
    <property type="protein sequence ID" value="KNB18240.1"/>
    <property type="molecule type" value="Genomic_DNA"/>
</dbReference>
<protein>
    <submittedName>
        <fullName evidence="1">Uncharacterized protein</fullName>
    </submittedName>
</protein>